<keyword evidence="10" id="KW-1185">Reference proteome</keyword>
<dbReference type="PANTHER" id="PTHR11246">
    <property type="entry name" value="PRE-MRNA SPLICING FACTOR"/>
    <property type="match status" value="1"/>
</dbReference>
<dbReference type="InterPro" id="IPR045075">
    <property type="entry name" value="Syf1-like"/>
</dbReference>
<protein>
    <submittedName>
        <fullName evidence="9">Prp1</fullName>
    </submittedName>
</protein>
<reference evidence="9 10" key="1">
    <citation type="journal article" date="2022" name="DNA Res.">
        <title>Genome analysis of five recently described species of the CUG-Ser clade uncovers Candida theae as a new hybrid lineage with pathogenic potential in the Candida parapsilosis species complex.</title>
        <authorList>
            <person name="Mixao V."/>
            <person name="Del Olmo V."/>
            <person name="Hegedusova E."/>
            <person name="Saus E."/>
            <person name="Pryszcz L."/>
            <person name="Cillingova A."/>
            <person name="Nosek J."/>
            <person name="Gabaldon T."/>
        </authorList>
    </citation>
    <scope>NUCLEOTIDE SEQUENCE [LARGE SCALE GENOMIC DNA]</scope>
    <source>
        <strain evidence="9 10">CBS 12239</strain>
    </source>
</reference>
<feature type="region of interest" description="Disordered" evidence="7">
    <location>
        <begin position="1"/>
        <end position="72"/>
    </location>
</feature>
<comment type="subcellular location">
    <subcellularLocation>
        <location evidence="1">Nucleus</location>
    </subcellularLocation>
</comment>
<keyword evidence="4" id="KW-0508">mRNA splicing</keyword>
<evidence type="ECO:0000256" key="2">
    <source>
        <dbReference type="ARBA" id="ARBA00022664"/>
    </source>
</evidence>
<dbReference type="PANTHER" id="PTHR11246:SF1">
    <property type="entry name" value="PRE-MRNA-PROCESSING FACTOR 6"/>
    <property type="match status" value="1"/>
</dbReference>
<dbReference type="RefSeq" id="XP_051606902.1">
    <property type="nucleotide sequence ID" value="XM_051754094.1"/>
</dbReference>
<dbReference type="InterPro" id="IPR019734">
    <property type="entry name" value="TPR_rpt"/>
</dbReference>
<dbReference type="Proteomes" id="UP001204833">
    <property type="component" value="Unassembled WGS sequence"/>
</dbReference>
<dbReference type="Gene3D" id="1.25.40.10">
    <property type="entry name" value="Tetratricopeptide repeat domain"/>
    <property type="match status" value="3"/>
</dbReference>
<dbReference type="SMART" id="SM00386">
    <property type="entry name" value="HAT"/>
    <property type="match status" value="7"/>
</dbReference>
<evidence type="ECO:0000259" key="8">
    <source>
        <dbReference type="Pfam" id="PF06424"/>
    </source>
</evidence>
<evidence type="ECO:0000256" key="5">
    <source>
        <dbReference type="ARBA" id="ARBA00023242"/>
    </source>
</evidence>
<dbReference type="AlphaFoldDB" id="A0AAD5FWS3"/>
<evidence type="ECO:0000313" key="9">
    <source>
        <dbReference type="EMBL" id="KAI5949747.1"/>
    </source>
</evidence>
<accession>A0AAD5FWS3</accession>
<evidence type="ECO:0000256" key="7">
    <source>
        <dbReference type="SAM" id="MobiDB-lite"/>
    </source>
</evidence>
<name>A0AAD5FWS3_9ASCO</name>
<feature type="repeat" description="TPR" evidence="6">
    <location>
        <begin position="768"/>
        <end position="801"/>
    </location>
</feature>
<keyword evidence="6" id="KW-0802">TPR repeat</keyword>
<dbReference type="SUPFAM" id="SSF48452">
    <property type="entry name" value="TPR-like"/>
    <property type="match status" value="3"/>
</dbReference>
<dbReference type="GeneID" id="76152614"/>
<comment type="caution">
    <text evidence="9">The sequence shown here is derived from an EMBL/GenBank/DDBJ whole genome shotgun (WGS) entry which is preliminary data.</text>
</comment>
<dbReference type="EMBL" id="JAIHNG010000162">
    <property type="protein sequence ID" value="KAI5949747.1"/>
    <property type="molecule type" value="Genomic_DNA"/>
</dbReference>
<dbReference type="PROSITE" id="PS50005">
    <property type="entry name" value="TPR"/>
    <property type="match status" value="1"/>
</dbReference>
<dbReference type="Pfam" id="PF06424">
    <property type="entry name" value="PRP1_N"/>
    <property type="match status" value="1"/>
</dbReference>
<feature type="domain" description="PRP1 splicing factor N-terminal" evidence="8">
    <location>
        <begin position="13"/>
        <end position="133"/>
    </location>
</feature>
<evidence type="ECO:0000256" key="1">
    <source>
        <dbReference type="ARBA" id="ARBA00004123"/>
    </source>
</evidence>
<dbReference type="InterPro" id="IPR003107">
    <property type="entry name" value="HAT"/>
</dbReference>
<keyword evidence="5" id="KW-0539">Nucleus</keyword>
<organism evidence="9 10">
    <name type="scientific">Candida theae</name>
    <dbReference type="NCBI Taxonomy" id="1198502"/>
    <lineage>
        <taxon>Eukaryota</taxon>
        <taxon>Fungi</taxon>
        <taxon>Dikarya</taxon>
        <taxon>Ascomycota</taxon>
        <taxon>Saccharomycotina</taxon>
        <taxon>Pichiomycetes</taxon>
        <taxon>Debaryomycetaceae</taxon>
        <taxon>Candida/Lodderomyces clade</taxon>
        <taxon>Candida</taxon>
    </lineage>
</organism>
<evidence type="ECO:0000256" key="4">
    <source>
        <dbReference type="ARBA" id="ARBA00023187"/>
    </source>
</evidence>
<proteinExistence type="predicted"/>
<evidence type="ECO:0000256" key="3">
    <source>
        <dbReference type="ARBA" id="ARBA00022737"/>
    </source>
</evidence>
<sequence>MSSNKFAFLDQEPPPGYIAGVGRGAVGFSTGKYTRNRSDDADDNEDTGNPEVNEGGLLVSRSKRDEEDEEADRIFGEVENRLKSRRKQHTVVKVPTDSELSKKSQFSDLKRELTSLTEDEWLSLPEAGDMTRKNKRSRILEQQSQRLYTAPDSILAKGAGMELTNTMSKTEREDFLTAQLDSIAANKTSKDSEELENTILQSDGADKDAKFADLKKGRLILASLRKTEPYRPSSWIQSARLEEQANNFNKARELISQACKTIPGSDEVWLENIRLNLNDNAYAKAIAKEGLKFCKSSVNLWMKAIELEVETKSKKKTIMRALEDFPREEQLWKLLIDQEDDQGVVSKLLIKAIDLCPTAWEFWVALVNISTYDDAKSYLNKARKILHGDVKVWIAACKLEERENPYITGTKIQKLTDRAVKENPNVARSEWYHIASKAIEEGFTKTGTEVLSSFLKSSSFAPEELITEAEEQGEHGHFEFMETILNYLAQSGSTDINLWQRLITVVRKYLDTETLFRFYSTAIDLVPDPISVSLMYAKDAWKVAGYANKAREILQQADNKYDDDSIKLARVELESNTGNIDKAELIAKEIIQQEPKRSDKFWYRYIHILRCKRDSPKNVLKVSQRALDLFPDSWKLHLQNIQILMEDMGNLVSAREAAALSVQVCPQSPILWIKYSLVEEKLGVLIRARSILDKASLTIPNSVEIAVAHVDLEKRQGNIKAATSIAAKNLKQFPSNAHVWYQHLLLIPKMSLRKPEFINALQKTNNSPEILLYLGVLFWKDGKFLKAKSWFDRSLNADPTNGDAWGWLYTYYKRNGNDESISFFLNDIGEKFDEVKRGAVFKEIQKDPKNYGITHKELLELVSSKLSQM</sequence>
<evidence type="ECO:0000256" key="6">
    <source>
        <dbReference type="PROSITE-ProRule" id="PRU00339"/>
    </source>
</evidence>
<dbReference type="GO" id="GO:0071013">
    <property type="term" value="C:catalytic step 2 spliceosome"/>
    <property type="evidence" value="ECO:0007669"/>
    <property type="project" value="TreeGrafter"/>
</dbReference>
<dbReference type="GO" id="GO:0046540">
    <property type="term" value="C:U4/U6 x U5 tri-snRNP complex"/>
    <property type="evidence" value="ECO:0007669"/>
    <property type="project" value="TreeGrafter"/>
</dbReference>
<dbReference type="SMART" id="SM00028">
    <property type="entry name" value="TPR"/>
    <property type="match status" value="2"/>
</dbReference>
<keyword evidence="2" id="KW-0507">mRNA processing</keyword>
<evidence type="ECO:0000313" key="10">
    <source>
        <dbReference type="Proteomes" id="UP001204833"/>
    </source>
</evidence>
<gene>
    <name evidence="9" type="ORF">KGF57_004570</name>
</gene>
<dbReference type="InterPro" id="IPR011990">
    <property type="entry name" value="TPR-like_helical_dom_sf"/>
</dbReference>
<dbReference type="InterPro" id="IPR010491">
    <property type="entry name" value="PRP1_N"/>
</dbReference>
<dbReference type="GO" id="GO:0000244">
    <property type="term" value="P:spliceosomal tri-snRNP complex assembly"/>
    <property type="evidence" value="ECO:0007669"/>
    <property type="project" value="TreeGrafter"/>
</dbReference>
<keyword evidence="3" id="KW-0677">Repeat</keyword>